<keyword evidence="8" id="KW-0963">Cytoplasm</keyword>
<dbReference type="PANTHER" id="PTHR21299">
    <property type="entry name" value="CYTIDYLATE KINASE/PANTOATE-BETA-ALANINE LIGASE"/>
    <property type="match status" value="1"/>
</dbReference>
<evidence type="ECO:0000313" key="10">
    <source>
        <dbReference type="EMBL" id="MBC8541006.1"/>
    </source>
</evidence>
<evidence type="ECO:0000256" key="4">
    <source>
        <dbReference type="ARBA" id="ARBA00022777"/>
    </source>
</evidence>
<proteinExistence type="inferred from homology"/>
<dbReference type="InterPro" id="IPR027417">
    <property type="entry name" value="P-loop_NTPase"/>
</dbReference>
<keyword evidence="5 8" id="KW-0067">ATP-binding</keyword>
<keyword evidence="2 8" id="KW-0808">Transferase</keyword>
<evidence type="ECO:0000256" key="3">
    <source>
        <dbReference type="ARBA" id="ARBA00022741"/>
    </source>
</evidence>
<dbReference type="AlphaFoldDB" id="A0A926DMG5"/>
<dbReference type="EMBL" id="JACRSU010000003">
    <property type="protein sequence ID" value="MBC8541006.1"/>
    <property type="molecule type" value="Genomic_DNA"/>
</dbReference>
<evidence type="ECO:0000256" key="6">
    <source>
        <dbReference type="ARBA" id="ARBA00047615"/>
    </source>
</evidence>
<dbReference type="GO" id="GO:0015949">
    <property type="term" value="P:nucleobase-containing small molecule interconversion"/>
    <property type="evidence" value="ECO:0007669"/>
    <property type="project" value="TreeGrafter"/>
</dbReference>
<dbReference type="PANTHER" id="PTHR21299:SF2">
    <property type="entry name" value="CYTIDYLATE KINASE"/>
    <property type="match status" value="1"/>
</dbReference>
<evidence type="ECO:0000313" key="11">
    <source>
        <dbReference type="Proteomes" id="UP000611762"/>
    </source>
</evidence>
<evidence type="ECO:0000256" key="2">
    <source>
        <dbReference type="ARBA" id="ARBA00022679"/>
    </source>
</evidence>
<comment type="subcellular location">
    <subcellularLocation>
        <location evidence="8">Cytoplasm</location>
    </subcellularLocation>
</comment>
<dbReference type="GO" id="GO:0036431">
    <property type="term" value="F:dCMP kinase activity"/>
    <property type="evidence" value="ECO:0007669"/>
    <property type="project" value="InterPro"/>
</dbReference>
<reference evidence="10" key="1">
    <citation type="submission" date="2020-08" db="EMBL/GenBank/DDBJ databases">
        <title>Genome public.</title>
        <authorList>
            <person name="Liu C."/>
            <person name="Sun Q."/>
        </authorList>
    </citation>
    <scope>NUCLEOTIDE SEQUENCE</scope>
    <source>
        <strain evidence="10">H8</strain>
    </source>
</reference>
<dbReference type="Pfam" id="PF02224">
    <property type="entry name" value="Cytidylate_kin"/>
    <property type="match status" value="1"/>
</dbReference>
<keyword evidence="11" id="KW-1185">Reference proteome</keyword>
<comment type="caution">
    <text evidence="10">The sequence shown here is derived from an EMBL/GenBank/DDBJ whole genome shotgun (WGS) entry which is preliminary data.</text>
</comment>
<comment type="catalytic activity">
    <reaction evidence="6 8">
        <text>dCMP + ATP = dCDP + ADP</text>
        <dbReference type="Rhea" id="RHEA:25094"/>
        <dbReference type="ChEBI" id="CHEBI:30616"/>
        <dbReference type="ChEBI" id="CHEBI:57566"/>
        <dbReference type="ChEBI" id="CHEBI:58593"/>
        <dbReference type="ChEBI" id="CHEBI:456216"/>
        <dbReference type="EC" id="2.7.4.25"/>
    </reaction>
</comment>
<dbReference type="Gene3D" id="3.40.50.300">
    <property type="entry name" value="P-loop containing nucleotide triphosphate hydrolases"/>
    <property type="match status" value="1"/>
</dbReference>
<accession>A0A926DMG5</accession>
<name>A0A926DMG5_9FIRM</name>
<dbReference type="HAMAP" id="MF_00238">
    <property type="entry name" value="Cytidyl_kinase_type1"/>
    <property type="match status" value="1"/>
</dbReference>
<sequence>MFKVAIDGPGGAGKSTISKAAAKQKGFVYIDTGAMYRAAALFCMRQGIDIQNNPERAAAAVDTISIDIDYQQDGQHIYLNGEDVSEQIRTPEVSMGASEVSAIGKVRERLVAFQQELAASKNVIMDGRDIGTKVLPDAQVKIFLTASAEVRAKRRYDELVAKGDDVSFHEVLKDIEKRDRNDETRAVSPLKPAEDSVLLDTSALSFAESLQAVVDIIDKKLKN</sequence>
<evidence type="ECO:0000256" key="1">
    <source>
        <dbReference type="ARBA" id="ARBA00009427"/>
    </source>
</evidence>
<dbReference type="Proteomes" id="UP000611762">
    <property type="component" value="Unassembled WGS sequence"/>
</dbReference>
<organism evidence="10 11">
    <name type="scientific">Congzhengia minquanensis</name>
    <dbReference type="NCBI Taxonomy" id="2763657"/>
    <lineage>
        <taxon>Bacteria</taxon>
        <taxon>Bacillati</taxon>
        <taxon>Bacillota</taxon>
        <taxon>Clostridia</taxon>
        <taxon>Eubacteriales</taxon>
        <taxon>Oscillospiraceae</taxon>
        <taxon>Congzhengia</taxon>
    </lineage>
</organism>
<dbReference type="NCBIfam" id="TIGR00017">
    <property type="entry name" value="cmk"/>
    <property type="match status" value="1"/>
</dbReference>
<evidence type="ECO:0000256" key="8">
    <source>
        <dbReference type="HAMAP-Rule" id="MF_00238"/>
    </source>
</evidence>
<comment type="similarity">
    <text evidence="1 8">Belongs to the cytidylate kinase family. Type 1 subfamily.</text>
</comment>
<feature type="binding site" evidence="8">
    <location>
        <begin position="8"/>
        <end position="16"/>
    </location>
    <ligand>
        <name>ATP</name>
        <dbReference type="ChEBI" id="CHEBI:30616"/>
    </ligand>
</feature>
<feature type="domain" description="Cytidylate kinase" evidence="9">
    <location>
        <begin position="4"/>
        <end position="218"/>
    </location>
</feature>
<dbReference type="InterPro" id="IPR003136">
    <property type="entry name" value="Cytidylate_kin"/>
</dbReference>
<keyword evidence="4 8" id="KW-0418">Kinase</keyword>
<keyword evidence="3 8" id="KW-0547">Nucleotide-binding</keyword>
<dbReference type="GO" id="GO:0005829">
    <property type="term" value="C:cytosol"/>
    <property type="evidence" value="ECO:0007669"/>
    <property type="project" value="TreeGrafter"/>
</dbReference>
<dbReference type="SUPFAM" id="SSF52540">
    <property type="entry name" value="P-loop containing nucleoside triphosphate hydrolases"/>
    <property type="match status" value="1"/>
</dbReference>
<dbReference type="GO" id="GO:0006220">
    <property type="term" value="P:pyrimidine nucleotide metabolic process"/>
    <property type="evidence" value="ECO:0007669"/>
    <property type="project" value="UniProtKB-UniRule"/>
</dbReference>
<dbReference type="EC" id="2.7.4.25" evidence="8"/>
<evidence type="ECO:0000256" key="7">
    <source>
        <dbReference type="ARBA" id="ARBA00048478"/>
    </source>
</evidence>
<dbReference type="CDD" id="cd02020">
    <property type="entry name" value="CMPK"/>
    <property type="match status" value="1"/>
</dbReference>
<gene>
    <name evidence="8" type="primary">cmk</name>
    <name evidence="10" type="ORF">H8698_08480</name>
</gene>
<dbReference type="GO" id="GO:0005524">
    <property type="term" value="F:ATP binding"/>
    <property type="evidence" value="ECO:0007669"/>
    <property type="project" value="UniProtKB-UniRule"/>
</dbReference>
<protein>
    <recommendedName>
        <fullName evidence="8">Cytidylate kinase</fullName>
        <shortName evidence="8">CK</shortName>
        <ecNumber evidence="8">2.7.4.25</ecNumber>
    </recommendedName>
    <alternativeName>
        <fullName evidence="8">Cytidine monophosphate kinase</fullName>
        <shortName evidence="8">CMP kinase</shortName>
    </alternativeName>
</protein>
<evidence type="ECO:0000256" key="5">
    <source>
        <dbReference type="ARBA" id="ARBA00022840"/>
    </source>
</evidence>
<comment type="catalytic activity">
    <reaction evidence="7 8">
        <text>CMP + ATP = CDP + ADP</text>
        <dbReference type="Rhea" id="RHEA:11600"/>
        <dbReference type="ChEBI" id="CHEBI:30616"/>
        <dbReference type="ChEBI" id="CHEBI:58069"/>
        <dbReference type="ChEBI" id="CHEBI:60377"/>
        <dbReference type="ChEBI" id="CHEBI:456216"/>
        <dbReference type="EC" id="2.7.4.25"/>
    </reaction>
</comment>
<dbReference type="RefSeq" id="WP_249312798.1">
    <property type="nucleotide sequence ID" value="NZ_JACRSU010000003.1"/>
</dbReference>
<dbReference type="InterPro" id="IPR011994">
    <property type="entry name" value="Cytidylate_kinase_dom"/>
</dbReference>
<evidence type="ECO:0000259" key="9">
    <source>
        <dbReference type="Pfam" id="PF02224"/>
    </source>
</evidence>